<dbReference type="EMBL" id="VWPJ01000015">
    <property type="protein sequence ID" value="KAA5604684.1"/>
    <property type="molecule type" value="Genomic_DNA"/>
</dbReference>
<dbReference type="PANTHER" id="PTHR30615">
    <property type="entry name" value="UNCHARACTERIZED PROTEIN YJBQ-RELATED"/>
    <property type="match status" value="1"/>
</dbReference>
<reference evidence="2 3" key="1">
    <citation type="submission" date="2019-09" db="EMBL/GenBank/DDBJ databases">
        <title>Genome sequence of Roseospira marina, one of the more divergent members of the non-sulfur purple photosynthetic bacterial family, the Rhodospirillaceae.</title>
        <authorList>
            <person name="Meyer T."/>
            <person name="Kyndt J."/>
        </authorList>
    </citation>
    <scope>NUCLEOTIDE SEQUENCE [LARGE SCALE GENOMIC DNA]</scope>
    <source>
        <strain evidence="2 3">DSM 15113</strain>
    </source>
</reference>
<comment type="similarity">
    <text evidence="1">Belongs to the UPF0047 family.</text>
</comment>
<dbReference type="SUPFAM" id="SSF111038">
    <property type="entry name" value="YjbQ-like"/>
    <property type="match status" value="1"/>
</dbReference>
<dbReference type="Proteomes" id="UP000324065">
    <property type="component" value="Unassembled WGS sequence"/>
</dbReference>
<evidence type="ECO:0000313" key="3">
    <source>
        <dbReference type="Proteomes" id="UP000324065"/>
    </source>
</evidence>
<organism evidence="2 3">
    <name type="scientific">Roseospira marina</name>
    <dbReference type="NCBI Taxonomy" id="140057"/>
    <lineage>
        <taxon>Bacteria</taxon>
        <taxon>Pseudomonadati</taxon>
        <taxon>Pseudomonadota</taxon>
        <taxon>Alphaproteobacteria</taxon>
        <taxon>Rhodospirillales</taxon>
        <taxon>Rhodospirillaceae</taxon>
        <taxon>Roseospira</taxon>
    </lineage>
</organism>
<protein>
    <submittedName>
        <fullName evidence="2">YjbQ family protein</fullName>
    </submittedName>
</protein>
<dbReference type="NCBIfam" id="TIGR00149">
    <property type="entry name" value="TIGR00149_YjbQ"/>
    <property type="match status" value="1"/>
</dbReference>
<comment type="caution">
    <text evidence="2">The sequence shown here is derived from an EMBL/GenBank/DDBJ whole genome shotgun (WGS) entry which is preliminary data.</text>
</comment>
<dbReference type="PANTHER" id="PTHR30615:SF8">
    <property type="entry name" value="UPF0047 PROTEIN C4A8.02C"/>
    <property type="match status" value="1"/>
</dbReference>
<keyword evidence="3" id="KW-1185">Reference proteome</keyword>
<dbReference type="InterPro" id="IPR001602">
    <property type="entry name" value="UPF0047_YjbQ-like"/>
</dbReference>
<dbReference type="AlphaFoldDB" id="A0A5M6I8U7"/>
<dbReference type="InterPro" id="IPR035917">
    <property type="entry name" value="YjbQ-like_sf"/>
</dbReference>
<dbReference type="RefSeq" id="WP_150063223.1">
    <property type="nucleotide sequence ID" value="NZ_VWPJ01000015.1"/>
</dbReference>
<dbReference type="Gene3D" id="2.60.120.460">
    <property type="entry name" value="YjbQ-like"/>
    <property type="match status" value="1"/>
</dbReference>
<accession>A0A5M6I8U7</accession>
<evidence type="ECO:0000313" key="2">
    <source>
        <dbReference type="EMBL" id="KAA5604684.1"/>
    </source>
</evidence>
<sequence>MLRQSSRVLTVQTKGTGFTEITRLVQGFVADSGLEEGLLTLLLQHTSAGLTITENADSAVLADLTDRLAVLAPRDPSLYRHGVEGPDDMPAHIRAMLTNVQLSIPVQEGRPALGTWQGIFVVEHRARGHHRSVVAHLIGR</sequence>
<gene>
    <name evidence="2" type="ORF">F1188_14825</name>
</gene>
<dbReference type="OrthoDB" id="9801725at2"/>
<proteinExistence type="inferred from homology"/>
<name>A0A5M6I8U7_9PROT</name>
<dbReference type="Pfam" id="PF01894">
    <property type="entry name" value="YjbQ"/>
    <property type="match status" value="1"/>
</dbReference>
<evidence type="ECO:0000256" key="1">
    <source>
        <dbReference type="ARBA" id="ARBA00005534"/>
    </source>
</evidence>
<dbReference type="PIRSF" id="PIRSF004681">
    <property type="entry name" value="UCP004681"/>
    <property type="match status" value="1"/>
</dbReference>